<evidence type="ECO:0000256" key="4">
    <source>
        <dbReference type="SAM" id="Coils"/>
    </source>
</evidence>
<protein>
    <recommendedName>
        <fullName evidence="6">SF3 helicase domain-containing protein</fullName>
    </recommendedName>
</protein>
<feature type="domain" description="SF3 helicase" evidence="6">
    <location>
        <begin position="568"/>
        <end position="729"/>
    </location>
</feature>
<keyword evidence="4" id="KW-0175">Coiled coil</keyword>
<evidence type="ECO:0000259" key="6">
    <source>
        <dbReference type="PROSITE" id="PS51206"/>
    </source>
</evidence>
<dbReference type="InterPro" id="IPR045455">
    <property type="entry name" value="NrS-1_pol-like_helicase"/>
</dbReference>
<dbReference type="OrthoDB" id="2375545at2759"/>
<keyword evidence="3" id="KW-0067">ATP-binding</keyword>
<keyword evidence="1" id="KW-0547">Nucleotide-binding</keyword>
<dbReference type="Pfam" id="PF08706">
    <property type="entry name" value="D5_N"/>
    <property type="match status" value="1"/>
</dbReference>
<dbReference type="Gene3D" id="3.40.50.300">
    <property type="entry name" value="P-loop containing nucleotide triphosphate hydrolases"/>
    <property type="match status" value="1"/>
</dbReference>
<dbReference type="InterPro" id="IPR014818">
    <property type="entry name" value="Phage/plasmid_primase_P4_C"/>
</dbReference>
<dbReference type="PhylomeDB" id="A0A0D2WL03"/>
<dbReference type="PANTHER" id="PTHR35372:SF2">
    <property type="entry name" value="SF3 HELICASE DOMAIN-CONTAINING PROTEIN"/>
    <property type="match status" value="1"/>
</dbReference>
<evidence type="ECO:0000256" key="2">
    <source>
        <dbReference type="ARBA" id="ARBA00022801"/>
    </source>
</evidence>
<evidence type="ECO:0000313" key="7">
    <source>
        <dbReference type="EMBL" id="KJE90433.1"/>
    </source>
</evidence>
<feature type="region of interest" description="Disordered" evidence="5">
    <location>
        <begin position="348"/>
        <end position="367"/>
    </location>
</feature>
<dbReference type="SUPFAM" id="SSF52540">
    <property type="entry name" value="P-loop containing nucleoside triphosphate hydrolases"/>
    <property type="match status" value="1"/>
</dbReference>
<dbReference type="InterPro" id="IPR006500">
    <property type="entry name" value="Helicase_put_C_phage/plasmid"/>
</dbReference>
<evidence type="ECO:0000256" key="3">
    <source>
        <dbReference type="ARBA" id="ARBA00022840"/>
    </source>
</evidence>
<dbReference type="InterPro" id="IPR051620">
    <property type="entry name" value="ORF904-like_C"/>
</dbReference>
<dbReference type="InterPro" id="IPR014015">
    <property type="entry name" value="Helicase_SF3_DNA-vir"/>
</dbReference>
<keyword evidence="2" id="KW-0378">Hydrolase</keyword>
<evidence type="ECO:0000313" key="8">
    <source>
        <dbReference type="Proteomes" id="UP000008743"/>
    </source>
</evidence>
<dbReference type="Proteomes" id="UP000008743">
    <property type="component" value="Unassembled WGS sequence"/>
</dbReference>
<dbReference type="EMBL" id="KE346361">
    <property type="protein sequence ID" value="KJE90433.1"/>
    <property type="molecule type" value="Genomic_DNA"/>
</dbReference>
<dbReference type="GO" id="GO:0005524">
    <property type="term" value="F:ATP binding"/>
    <property type="evidence" value="ECO:0007669"/>
    <property type="project" value="UniProtKB-KW"/>
</dbReference>
<dbReference type="AlphaFoldDB" id="A0A0D2WL03"/>
<organism evidence="7 8">
    <name type="scientific">Capsaspora owczarzaki (strain ATCC 30864)</name>
    <dbReference type="NCBI Taxonomy" id="595528"/>
    <lineage>
        <taxon>Eukaryota</taxon>
        <taxon>Filasterea</taxon>
        <taxon>Capsaspora</taxon>
    </lineage>
</organism>
<dbReference type="Pfam" id="PF19263">
    <property type="entry name" value="DUF5906"/>
    <property type="match status" value="1"/>
</dbReference>
<dbReference type="InParanoid" id="A0A0D2WL03"/>
<keyword evidence="8" id="KW-1185">Reference proteome</keyword>
<dbReference type="GO" id="GO:0016787">
    <property type="term" value="F:hydrolase activity"/>
    <property type="evidence" value="ECO:0007669"/>
    <property type="project" value="UniProtKB-KW"/>
</dbReference>
<proteinExistence type="predicted"/>
<dbReference type="NCBIfam" id="TIGR01613">
    <property type="entry name" value="primase_Cterm"/>
    <property type="match status" value="1"/>
</dbReference>
<dbReference type="STRING" id="595528.A0A0D2WL03"/>
<reference evidence="8" key="1">
    <citation type="submission" date="2011-02" db="EMBL/GenBank/DDBJ databases">
        <title>The Genome Sequence of Capsaspora owczarzaki ATCC 30864.</title>
        <authorList>
            <person name="Russ C."/>
            <person name="Cuomo C."/>
            <person name="Burger G."/>
            <person name="Gray M.W."/>
            <person name="Holland P.W.H."/>
            <person name="King N."/>
            <person name="Lang F.B.F."/>
            <person name="Roger A.J."/>
            <person name="Ruiz-Trillo I."/>
            <person name="Young S.K."/>
            <person name="Zeng Q."/>
            <person name="Gargeya S."/>
            <person name="Alvarado L."/>
            <person name="Berlin A."/>
            <person name="Chapman S.B."/>
            <person name="Chen Z."/>
            <person name="Freedman E."/>
            <person name="Gellesch M."/>
            <person name="Goldberg J."/>
            <person name="Griggs A."/>
            <person name="Gujja S."/>
            <person name="Heilman E."/>
            <person name="Heiman D."/>
            <person name="Howarth C."/>
            <person name="Mehta T."/>
            <person name="Neiman D."/>
            <person name="Pearson M."/>
            <person name="Roberts A."/>
            <person name="Saif S."/>
            <person name="Shea T."/>
            <person name="Shenoy N."/>
            <person name="Sisk P."/>
            <person name="Stolte C."/>
            <person name="Sykes S."/>
            <person name="White J."/>
            <person name="Yandava C."/>
            <person name="Haas B."/>
            <person name="Nusbaum C."/>
            <person name="Birren B."/>
        </authorList>
    </citation>
    <scope>NUCLEOTIDE SEQUENCE</scope>
    <source>
        <strain evidence="8">ATCC 30864</strain>
    </source>
</reference>
<evidence type="ECO:0000256" key="5">
    <source>
        <dbReference type="SAM" id="MobiDB-lite"/>
    </source>
</evidence>
<feature type="coiled-coil region" evidence="4">
    <location>
        <begin position="219"/>
        <end position="246"/>
    </location>
</feature>
<dbReference type="InterPro" id="IPR027417">
    <property type="entry name" value="P-loop_NTPase"/>
</dbReference>
<gene>
    <name evidence="7" type="ORF">CAOG_009458</name>
</gene>
<sequence>MTESFKIRKTGCTNKAELLTLAAEKNHSFIFKIGNSWFESRKDHAAFTEYYEKLKPNQKCHMEVVLAGKPVKPYFDIELKGIDEIEDFDADEAGINVIKWIKGSFKKHFGITIKNADLAVCDASNEEKWSMRIIVNKEDVFFADNSIQKVFMDIALSEASDFVKSCVDSAVYDKDRAMRICESYKDVNGLFVRPFKTISNHEIESFLITNPVGTNPLQCDAIDEALEEQERSNKAAEERRKLQLATPVNEHTVREIREILMEHLGPEHYGQRKHWFGIVAAVKCVLGEAGYDLAREFSARAGDPQYDNDFPKNWESISPDHNWSMESLYKYVKGGSSALRCNQDFRIDSDEEEENEKPMQFSEDEPEFGNEDADALILKDLFAGNVISVSSKSDDNFYIYNPRKVLWETATNADMNDLVGVELKKYLAKRIEKMEQQIQSSVSQKKKELSPKLKKSAVKAFGVDRNLNSTRTQLKSAYKQAGGSRHANGIIVKLKSKLLDASFKAKLDKDPYSLAIAGNKMLNLLTGVTRQRVREDYCTFALDVDYTPGSDLSIAQSFFSDVMCGDAEMIEYFQRVMGYCLLGNNAAHLMFFFLGRGSNGKSLILQILEAILKGYSLQLHSSVIQGIQSNGASPNPYVAMMEGKRLGTLSEAVRNEEMNTKLFKQLSGEDTITARMLNCNPITFKAQLKIIVATNEMPKASADDDALWRRLIVVPFNAKFTNNPVGNERKKDLHYFDEVVVPNLSQFFTWMVQGIMKAGKKFEHQMPKLVAEVTTAMRYADDPVHQWIAAQVVKKAGGKSKMMRQSSVFDAYKQYCERSNQFKRDIGTNQAFYKRLAQLGLKFRRVNGNDVNGADWYVDEEKHQGVIDEIDSDYDEDEDGDMFGKLV</sequence>
<name>A0A0D2WL03_CAPO3</name>
<dbReference type="PANTHER" id="PTHR35372">
    <property type="entry name" value="ATP BINDING PROTEIN-RELATED"/>
    <property type="match status" value="1"/>
</dbReference>
<evidence type="ECO:0000256" key="1">
    <source>
        <dbReference type="ARBA" id="ARBA00022741"/>
    </source>
</evidence>
<accession>A0A0D2WL03</accession>
<dbReference type="PROSITE" id="PS51206">
    <property type="entry name" value="SF3_HELICASE_1"/>
    <property type="match status" value="1"/>
</dbReference>